<proteinExistence type="predicted"/>
<sequence>MGLQDAGWLAIQCLQAKVRLARLLPRFGRSCSYQDLAGHVPASFGKRRPAFGGGGQPCDYLLLTCPPGLSGHALLWEFC</sequence>
<dbReference type="EMBL" id="UZAU01000063">
    <property type="status" value="NOT_ANNOTATED_CDS"/>
    <property type="molecule type" value="Genomic_DNA"/>
</dbReference>
<dbReference type="Proteomes" id="UP000596661">
    <property type="component" value="Chromosome 1"/>
</dbReference>
<evidence type="ECO:0000313" key="2">
    <source>
        <dbReference type="Proteomes" id="UP000596661"/>
    </source>
</evidence>
<accession>A0A803NKD4</accession>
<keyword evidence="2" id="KW-1185">Reference proteome</keyword>
<organism evidence="1 2">
    <name type="scientific">Cannabis sativa</name>
    <name type="common">Hemp</name>
    <name type="synonym">Marijuana</name>
    <dbReference type="NCBI Taxonomy" id="3483"/>
    <lineage>
        <taxon>Eukaryota</taxon>
        <taxon>Viridiplantae</taxon>
        <taxon>Streptophyta</taxon>
        <taxon>Embryophyta</taxon>
        <taxon>Tracheophyta</taxon>
        <taxon>Spermatophyta</taxon>
        <taxon>Magnoliopsida</taxon>
        <taxon>eudicotyledons</taxon>
        <taxon>Gunneridae</taxon>
        <taxon>Pentapetalae</taxon>
        <taxon>rosids</taxon>
        <taxon>fabids</taxon>
        <taxon>Rosales</taxon>
        <taxon>Cannabaceae</taxon>
        <taxon>Cannabis</taxon>
    </lineage>
</organism>
<protein>
    <submittedName>
        <fullName evidence="1">Uncharacterized protein</fullName>
    </submittedName>
</protein>
<reference evidence="1" key="1">
    <citation type="submission" date="2018-11" db="EMBL/GenBank/DDBJ databases">
        <authorList>
            <person name="Grassa J C."/>
        </authorList>
    </citation>
    <scope>NUCLEOTIDE SEQUENCE [LARGE SCALE GENOMIC DNA]</scope>
</reference>
<reference evidence="1" key="2">
    <citation type="submission" date="2021-03" db="UniProtKB">
        <authorList>
            <consortium name="EnsemblPlants"/>
        </authorList>
    </citation>
    <scope>IDENTIFICATION</scope>
</reference>
<dbReference type="AlphaFoldDB" id="A0A803NKD4"/>
<evidence type="ECO:0000313" key="1">
    <source>
        <dbReference type="EnsemblPlants" id="cds.evm.model.01.2246"/>
    </source>
</evidence>
<dbReference type="EnsemblPlants" id="evm.model.01.2246">
    <property type="protein sequence ID" value="cds.evm.model.01.2246"/>
    <property type="gene ID" value="evm.TU.01.2246"/>
</dbReference>
<dbReference type="Gramene" id="evm.model.01.2246">
    <property type="protein sequence ID" value="cds.evm.model.01.2246"/>
    <property type="gene ID" value="evm.TU.01.2246"/>
</dbReference>
<name>A0A803NKD4_CANSA</name>